<sequence length="335" mass="37818">MGENLKGVGLNVGSNSVLDNMSEILTEVSLIDDPSKKIRKLDSYIFSLEEEVRKIDGFKRELPESMNLLLNAIKKLKKESLKYKRKEAGTISEEFVLLKGTSERNGGAKRPNDFNEKKNWMNSPLKLWDTPIKYQNDFNFENQHYAMHQEPLRYFQGEGSGSGSAIRFYGHGYHNSGGAFMPYKREKKTTLPPAAFHDELTLSIVPVQHIDLNVREDDYVSRYQMQQHQEHELKKFRRCWTSDLHEKFVNALDQLGGAQSATPKQIRQLMKVDGLTNDEVKSHLQKYRIHIKKLPTASDAGPSTNSGSPQGPPNNGEDAEGGGSSTGGNSMERDS</sequence>
<dbReference type="Proteomes" id="UP001634393">
    <property type="component" value="Unassembled WGS sequence"/>
</dbReference>
<dbReference type="PROSITE" id="PS51294">
    <property type="entry name" value="HTH_MYB"/>
    <property type="match status" value="1"/>
</dbReference>
<keyword evidence="9" id="KW-1185">Reference proteome</keyword>
<evidence type="ECO:0000313" key="8">
    <source>
        <dbReference type="EMBL" id="KAL3833370.1"/>
    </source>
</evidence>
<dbReference type="GO" id="GO:0006355">
    <property type="term" value="P:regulation of DNA-templated transcription"/>
    <property type="evidence" value="ECO:0007669"/>
    <property type="project" value="UniProtKB-ARBA"/>
</dbReference>
<evidence type="ECO:0000313" key="9">
    <source>
        <dbReference type="Proteomes" id="UP001634393"/>
    </source>
</evidence>
<evidence type="ECO:0000259" key="7">
    <source>
        <dbReference type="PROSITE" id="PS51294"/>
    </source>
</evidence>
<keyword evidence="2" id="KW-0805">Transcription regulation</keyword>
<dbReference type="PANTHER" id="PTHR31003:SF22">
    <property type="entry name" value="TRANSCRIPTION FACTOR HHO5"/>
    <property type="match status" value="1"/>
</dbReference>
<dbReference type="InterPro" id="IPR017930">
    <property type="entry name" value="Myb_dom"/>
</dbReference>
<dbReference type="SUPFAM" id="SSF46689">
    <property type="entry name" value="Homeodomain-like"/>
    <property type="match status" value="1"/>
</dbReference>
<dbReference type="AlphaFoldDB" id="A0ABD3T9J0"/>
<keyword evidence="4" id="KW-0804">Transcription</keyword>
<evidence type="ECO:0000256" key="2">
    <source>
        <dbReference type="ARBA" id="ARBA00023015"/>
    </source>
</evidence>
<dbReference type="EMBL" id="JBJXBP010000004">
    <property type="protein sequence ID" value="KAL3833370.1"/>
    <property type="molecule type" value="Genomic_DNA"/>
</dbReference>
<name>A0ABD3T9J0_9LAMI</name>
<keyword evidence="3" id="KW-0238">DNA-binding</keyword>
<protein>
    <recommendedName>
        <fullName evidence="7">HTH myb-type domain-containing protein</fullName>
    </recommendedName>
</protein>
<dbReference type="InterPro" id="IPR058673">
    <property type="entry name" value="HHO5-like_N"/>
</dbReference>
<dbReference type="PANTHER" id="PTHR31003">
    <property type="entry name" value="MYB FAMILY TRANSCRIPTION FACTOR"/>
    <property type="match status" value="1"/>
</dbReference>
<comment type="caution">
    <text evidence="8">The sequence shown here is derived from an EMBL/GenBank/DDBJ whole genome shotgun (WGS) entry which is preliminary data.</text>
</comment>
<dbReference type="FunFam" id="1.10.10.60:FF:000002">
    <property type="entry name" value="Myb family transcription factor"/>
    <property type="match status" value="1"/>
</dbReference>
<evidence type="ECO:0000256" key="3">
    <source>
        <dbReference type="ARBA" id="ARBA00023125"/>
    </source>
</evidence>
<dbReference type="Pfam" id="PF26575">
    <property type="entry name" value="HHO5_N"/>
    <property type="match status" value="1"/>
</dbReference>
<dbReference type="Gene3D" id="1.10.10.60">
    <property type="entry name" value="Homeodomain-like"/>
    <property type="match status" value="1"/>
</dbReference>
<accession>A0ABD3T9J0</accession>
<evidence type="ECO:0000256" key="5">
    <source>
        <dbReference type="ARBA" id="ARBA00023242"/>
    </source>
</evidence>
<dbReference type="Pfam" id="PF00249">
    <property type="entry name" value="Myb_DNA-binding"/>
    <property type="match status" value="1"/>
</dbReference>
<comment type="subcellular location">
    <subcellularLocation>
        <location evidence="1">Nucleus</location>
    </subcellularLocation>
</comment>
<dbReference type="InterPro" id="IPR009057">
    <property type="entry name" value="Homeodomain-like_sf"/>
</dbReference>
<dbReference type="InterPro" id="IPR044787">
    <property type="entry name" value="HHO5-like"/>
</dbReference>
<proteinExistence type="predicted"/>
<dbReference type="InterPro" id="IPR006447">
    <property type="entry name" value="Myb_dom_plants"/>
</dbReference>
<organism evidence="8 9">
    <name type="scientific">Penstemon smallii</name>
    <dbReference type="NCBI Taxonomy" id="265156"/>
    <lineage>
        <taxon>Eukaryota</taxon>
        <taxon>Viridiplantae</taxon>
        <taxon>Streptophyta</taxon>
        <taxon>Embryophyta</taxon>
        <taxon>Tracheophyta</taxon>
        <taxon>Spermatophyta</taxon>
        <taxon>Magnoliopsida</taxon>
        <taxon>eudicotyledons</taxon>
        <taxon>Gunneridae</taxon>
        <taxon>Pentapetalae</taxon>
        <taxon>asterids</taxon>
        <taxon>lamiids</taxon>
        <taxon>Lamiales</taxon>
        <taxon>Plantaginaceae</taxon>
        <taxon>Cheloneae</taxon>
        <taxon>Penstemon</taxon>
    </lineage>
</organism>
<dbReference type="InterPro" id="IPR001005">
    <property type="entry name" value="SANT/Myb"/>
</dbReference>
<evidence type="ECO:0000256" key="6">
    <source>
        <dbReference type="SAM" id="MobiDB-lite"/>
    </source>
</evidence>
<dbReference type="GO" id="GO:0003677">
    <property type="term" value="F:DNA binding"/>
    <property type="evidence" value="ECO:0007669"/>
    <property type="project" value="UniProtKB-KW"/>
</dbReference>
<keyword evidence="5" id="KW-0539">Nucleus</keyword>
<gene>
    <name evidence="8" type="ORF">ACJIZ3_008106</name>
</gene>
<feature type="domain" description="HTH myb-type" evidence="7">
    <location>
        <begin position="237"/>
        <end position="292"/>
    </location>
</feature>
<dbReference type="NCBIfam" id="TIGR01557">
    <property type="entry name" value="myb_SHAQKYF"/>
    <property type="match status" value="1"/>
</dbReference>
<evidence type="ECO:0000256" key="4">
    <source>
        <dbReference type="ARBA" id="ARBA00023163"/>
    </source>
</evidence>
<dbReference type="GO" id="GO:0005634">
    <property type="term" value="C:nucleus"/>
    <property type="evidence" value="ECO:0007669"/>
    <property type="project" value="UniProtKB-SubCell"/>
</dbReference>
<feature type="region of interest" description="Disordered" evidence="6">
    <location>
        <begin position="293"/>
        <end position="335"/>
    </location>
</feature>
<reference evidence="8 9" key="1">
    <citation type="submission" date="2024-12" db="EMBL/GenBank/DDBJ databases">
        <title>The unique morphological basis and parallel evolutionary history of personate flowers in Penstemon.</title>
        <authorList>
            <person name="Depatie T.H."/>
            <person name="Wessinger C.A."/>
        </authorList>
    </citation>
    <scope>NUCLEOTIDE SEQUENCE [LARGE SCALE GENOMIC DNA]</scope>
    <source>
        <strain evidence="8">WTNN_2</strain>
        <tissue evidence="8">Leaf</tissue>
    </source>
</reference>
<evidence type="ECO:0000256" key="1">
    <source>
        <dbReference type="ARBA" id="ARBA00004123"/>
    </source>
</evidence>